<comment type="function">
    <text evidence="1">May be involved in environmental stress response.</text>
</comment>
<dbReference type="PANTHER" id="PTHR14677">
    <property type="entry name" value="ARSENITE INDUCUBLE RNA ASSOCIATED PROTEIN AIP-1-RELATED"/>
    <property type="match status" value="1"/>
</dbReference>
<sequence>MADAPDLMSIGCQCAVPTCRQNDFLPFICAACQDTFCLEHFRQAAHACSARGAEATAVVCPLCALAIKLCADEDPNAAFEKHTREACDPANYLKVHKRPRCPATGCREKLTTINTYRCKECGATVCLRHRFASSHQCAGRAAPAAAASAAASLRGMLGWGGSASSGAPRAAAAAAAARSRASGQKAAASGAAAGAGAAATAPAGGAREWRRRRRTGEVL</sequence>
<dbReference type="GO" id="GO:0005737">
    <property type="term" value="C:cytoplasm"/>
    <property type="evidence" value="ECO:0007669"/>
    <property type="project" value="TreeGrafter"/>
</dbReference>
<evidence type="ECO:0000313" key="10">
    <source>
        <dbReference type="Proteomes" id="UP001445335"/>
    </source>
</evidence>
<keyword evidence="3" id="KW-0677">Repeat</keyword>
<dbReference type="InterPro" id="IPR035896">
    <property type="entry name" value="AN1-like_Znf"/>
</dbReference>
<dbReference type="InterPro" id="IPR000058">
    <property type="entry name" value="Znf_AN1"/>
</dbReference>
<keyword evidence="2" id="KW-0479">Metal-binding</keyword>
<feature type="domain" description="AN1-type" evidence="8">
    <location>
        <begin position="8"/>
        <end position="56"/>
    </location>
</feature>
<proteinExistence type="predicted"/>
<protein>
    <recommendedName>
        <fullName evidence="8">AN1-type domain-containing protein</fullName>
    </recommendedName>
</protein>
<feature type="compositionally biased region" description="Low complexity" evidence="7">
    <location>
        <begin position="185"/>
        <end position="206"/>
    </location>
</feature>
<evidence type="ECO:0000256" key="3">
    <source>
        <dbReference type="ARBA" id="ARBA00022737"/>
    </source>
</evidence>
<feature type="region of interest" description="Disordered" evidence="7">
    <location>
        <begin position="185"/>
        <end position="219"/>
    </location>
</feature>
<keyword evidence="10" id="KW-1185">Reference proteome</keyword>
<dbReference type="Gene3D" id="4.10.1110.10">
    <property type="entry name" value="AN1-like Zinc finger"/>
    <property type="match status" value="2"/>
</dbReference>
<dbReference type="Proteomes" id="UP001445335">
    <property type="component" value="Unassembled WGS sequence"/>
</dbReference>
<feature type="compositionally biased region" description="Basic residues" evidence="7">
    <location>
        <begin position="209"/>
        <end position="219"/>
    </location>
</feature>
<evidence type="ECO:0000256" key="1">
    <source>
        <dbReference type="ARBA" id="ARBA00003732"/>
    </source>
</evidence>
<comment type="caution">
    <text evidence="9">The sequence shown here is derived from an EMBL/GenBank/DDBJ whole genome shotgun (WGS) entry which is preliminary data.</text>
</comment>
<dbReference type="PANTHER" id="PTHR14677:SF20">
    <property type="entry name" value="ZINC FINGER AN1-TYPE CONTAINING 2A-RELATED"/>
    <property type="match status" value="1"/>
</dbReference>
<evidence type="ECO:0000256" key="5">
    <source>
        <dbReference type="ARBA" id="ARBA00022833"/>
    </source>
</evidence>
<gene>
    <name evidence="9" type="ORF">WJX81_000236</name>
</gene>
<dbReference type="EMBL" id="JALJOU010000002">
    <property type="protein sequence ID" value="KAK9845711.1"/>
    <property type="molecule type" value="Genomic_DNA"/>
</dbReference>
<organism evidence="9 10">
    <name type="scientific">Elliptochloris bilobata</name>
    <dbReference type="NCBI Taxonomy" id="381761"/>
    <lineage>
        <taxon>Eukaryota</taxon>
        <taxon>Viridiplantae</taxon>
        <taxon>Chlorophyta</taxon>
        <taxon>core chlorophytes</taxon>
        <taxon>Trebouxiophyceae</taxon>
        <taxon>Trebouxiophyceae incertae sedis</taxon>
        <taxon>Elliptochloris clade</taxon>
        <taxon>Elliptochloris</taxon>
    </lineage>
</organism>
<evidence type="ECO:0000313" key="9">
    <source>
        <dbReference type="EMBL" id="KAK9845711.1"/>
    </source>
</evidence>
<evidence type="ECO:0000256" key="6">
    <source>
        <dbReference type="PROSITE-ProRule" id="PRU00449"/>
    </source>
</evidence>
<dbReference type="InterPro" id="IPR057357">
    <property type="entry name" value="Znf-C2H2_ZFAND2A/B"/>
</dbReference>
<keyword evidence="4 6" id="KW-0863">Zinc-finger</keyword>
<keyword evidence="5" id="KW-0862">Zinc</keyword>
<dbReference type="SUPFAM" id="SSF118310">
    <property type="entry name" value="AN1-like Zinc finger"/>
    <property type="match status" value="2"/>
</dbReference>
<evidence type="ECO:0000256" key="4">
    <source>
        <dbReference type="ARBA" id="ARBA00022771"/>
    </source>
</evidence>
<evidence type="ECO:0000259" key="8">
    <source>
        <dbReference type="PROSITE" id="PS51039"/>
    </source>
</evidence>
<dbReference type="SMART" id="SM00154">
    <property type="entry name" value="ZnF_AN1"/>
    <property type="match status" value="2"/>
</dbReference>
<dbReference type="Pfam" id="PF25403">
    <property type="entry name" value="zf-C2H2_ZFAND2"/>
    <property type="match status" value="1"/>
</dbReference>
<dbReference type="Pfam" id="PF01428">
    <property type="entry name" value="zf-AN1"/>
    <property type="match status" value="2"/>
</dbReference>
<dbReference type="AlphaFoldDB" id="A0AAW1SJ63"/>
<feature type="domain" description="AN1-type" evidence="8">
    <location>
        <begin position="95"/>
        <end position="145"/>
    </location>
</feature>
<accession>A0AAW1SJ63</accession>
<evidence type="ECO:0000256" key="2">
    <source>
        <dbReference type="ARBA" id="ARBA00022723"/>
    </source>
</evidence>
<name>A0AAW1SJ63_9CHLO</name>
<reference evidence="9 10" key="1">
    <citation type="journal article" date="2024" name="Nat. Commun.">
        <title>Phylogenomics reveals the evolutionary origins of lichenization in chlorophyte algae.</title>
        <authorList>
            <person name="Puginier C."/>
            <person name="Libourel C."/>
            <person name="Otte J."/>
            <person name="Skaloud P."/>
            <person name="Haon M."/>
            <person name="Grisel S."/>
            <person name="Petersen M."/>
            <person name="Berrin J.G."/>
            <person name="Delaux P.M."/>
            <person name="Dal Grande F."/>
            <person name="Keller J."/>
        </authorList>
    </citation>
    <scope>NUCLEOTIDE SEQUENCE [LARGE SCALE GENOMIC DNA]</scope>
    <source>
        <strain evidence="9 10">SAG 245.80</strain>
    </source>
</reference>
<evidence type="ECO:0000256" key="7">
    <source>
        <dbReference type="SAM" id="MobiDB-lite"/>
    </source>
</evidence>
<dbReference type="PROSITE" id="PS51039">
    <property type="entry name" value="ZF_AN1"/>
    <property type="match status" value="2"/>
</dbReference>
<dbReference type="GO" id="GO:0008270">
    <property type="term" value="F:zinc ion binding"/>
    <property type="evidence" value="ECO:0007669"/>
    <property type="project" value="UniProtKB-KW"/>
</dbReference>